<keyword evidence="1" id="KW-0472">Membrane</keyword>
<dbReference type="Pfam" id="PF08486">
    <property type="entry name" value="SpoIID"/>
    <property type="match status" value="1"/>
</dbReference>
<dbReference type="InterPro" id="IPR051922">
    <property type="entry name" value="Bact_Sporulation_Assoc"/>
</dbReference>
<keyword evidence="1" id="KW-1133">Transmembrane helix</keyword>
<dbReference type="Proteomes" id="UP000468766">
    <property type="component" value="Unassembled WGS sequence"/>
</dbReference>
<dbReference type="AlphaFoldDB" id="A0A6I0F541"/>
<evidence type="ECO:0000256" key="1">
    <source>
        <dbReference type="SAM" id="Phobius"/>
    </source>
</evidence>
<dbReference type="RefSeq" id="WP_151618786.1">
    <property type="nucleotide sequence ID" value="NZ_WBXO01000002.1"/>
</dbReference>
<keyword evidence="1" id="KW-0812">Transmembrane</keyword>
<organism evidence="3 4">
    <name type="scientific">Heliorestis acidaminivorans</name>
    <dbReference type="NCBI Taxonomy" id="553427"/>
    <lineage>
        <taxon>Bacteria</taxon>
        <taxon>Bacillati</taxon>
        <taxon>Bacillota</taxon>
        <taxon>Clostridia</taxon>
        <taxon>Eubacteriales</taxon>
        <taxon>Heliobacteriaceae</taxon>
        <taxon>Heliorestis</taxon>
    </lineage>
</organism>
<protein>
    <submittedName>
        <fullName evidence="3">Stage II sporulation protein D</fullName>
    </submittedName>
</protein>
<evidence type="ECO:0000313" key="3">
    <source>
        <dbReference type="EMBL" id="KAB2953797.1"/>
    </source>
</evidence>
<feature type="transmembrane region" description="Helical" evidence="1">
    <location>
        <begin position="12"/>
        <end position="33"/>
    </location>
</feature>
<dbReference type="InterPro" id="IPR013486">
    <property type="entry name" value="SpoIID/LytB"/>
</dbReference>
<accession>A0A6I0F541</accession>
<dbReference type="InterPro" id="IPR013693">
    <property type="entry name" value="SpoIID/LytB_N"/>
</dbReference>
<keyword evidence="4" id="KW-1185">Reference proteome</keyword>
<gene>
    <name evidence="3" type="primary">spoIID</name>
    <name evidence="3" type="ORF">F9B85_04045</name>
</gene>
<dbReference type="PANTHER" id="PTHR30032">
    <property type="entry name" value="N-ACETYLMURAMOYL-L-ALANINE AMIDASE-RELATED"/>
    <property type="match status" value="1"/>
</dbReference>
<evidence type="ECO:0000259" key="2">
    <source>
        <dbReference type="Pfam" id="PF08486"/>
    </source>
</evidence>
<feature type="domain" description="Sporulation stage II protein D amidase enhancer LytB N-terminal" evidence="2">
    <location>
        <begin position="69"/>
        <end position="162"/>
    </location>
</feature>
<proteinExistence type="predicted"/>
<dbReference type="NCBIfam" id="TIGR02669">
    <property type="entry name" value="SpoIID_LytB"/>
    <property type="match status" value="1"/>
</dbReference>
<dbReference type="EMBL" id="WBXO01000002">
    <property type="protein sequence ID" value="KAB2953797.1"/>
    <property type="molecule type" value="Genomic_DNA"/>
</dbReference>
<dbReference type="PANTHER" id="PTHR30032:SF4">
    <property type="entry name" value="AMIDASE ENHANCER"/>
    <property type="match status" value="1"/>
</dbReference>
<dbReference type="OrthoDB" id="9794671at2"/>
<dbReference type="NCBIfam" id="TIGR02870">
    <property type="entry name" value="spore_II_D"/>
    <property type="match status" value="1"/>
</dbReference>
<comment type="caution">
    <text evidence="3">The sequence shown here is derived from an EMBL/GenBank/DDBJ whole genome shotgun (WGS) entry which is preliminary data.</text>
</comment>
<dbReference type="GO" id="GO:0030435">
    <property type="term" value="P:sporulation resulting in formation of a cellular spore"/>
    <property type="evidence" value="ECO:0007669"/>
    <property type="project" value="InterPro"/>
</dbReference>
<dbReference type="InterPro" id="IPR014225">
    <property type="entry name" value="Spore_II_D_firmicutes"/>
</dbReference>
<dbReference type="GO" id="GO:0030288">
    <property type="term" value="C:outer membrane-bounded periplasmic space"/>
    <property type="evidence" value="ECO:0007669"/>
    <property type="project" value="TreeGrafter"/>
</dbReference>
<evidence type="ECO:0000313" key="4">
    <source>
        <dbReference type="Proteomes" id="UP000468766"/>
    </source>
</evidence>
<name>A0A6I0F541_9FIRM</name>
<sequence length="325" mass="36098">MPPIPNRLKPFLWGGLAFFLILIMILGIPWMVLNLHPQQGSTEDGEEEMPMRRSLGPGEPMVTIHVSADEIVTLPMEEYLIGVIAGEISPRNDMEALKAMAVAARTFSWDRMERGIDLCATVHCQVWLSPEQRLERWGDQTAEYTARIASAVDATTGQLITYEGHVIQATYHGSCGGHTEEAKNVWGWDIPYLQSVACIEEPSTREQRFTYDELDSRLGTSLATMSPHNRTEAISVLATTNTGRAQSIRIGNEEIAGTNFRSILGLSSTNVELDWQDNELLIKTVGNGHAVGMCQTGAALMAQEGHSYQEILQHYYQNTTITKAY</sequence>
<reference evidence="3 4" key="1">
    <citation type="submission" date="2019-10" db="EMBL/GenBank/DDBJ databases">
        <title>Whole-genome sequence of the extremophile Heliorestis acidaminivorans DSM 24790.</title>
        <authorList>
            <person name="Kyndt J.A."/>
            <person name="Meyer T.E."/>
        </authorList>
    </citation>
    <scope>NUCLEOTIDE SEQUENCE [LARGE SCALE GENOMIC DNA]</scope>
    <source>
        <strain evidence="3 4">DSM 24790</strain>
    </source>
</reference>